<keyword evidence="2" id="KW-1185">Reference proteome</keyword>
<evidence type="ECO:0000313" key="1">
    <source>
        <dbReference type="EMBL" id="KAL0575962.1"/>
    </source>
</evidence>
<name>A0ABR3FKR3_9AGAR</name>
<sequence>MPDYLRNAQDVLIGDNSNLSTVQRDQHNHYNQIIQTSQGTDRKRLIAATEEEEARYAEYHDVCLGDIVIRRDLGTSKEVRGFFDEEKQEWVSIECECKLFTAEVRSKAGKASSSSYTVVSYHGPEKEEAWKEDFDQFTGALVQHRLHGGAGVRPTFKSSGTIIQKLLYYYYTTPQQQLGYCDDNELWMDPSRGVLCHGPPGPECSFPGVSLDSLLNISSNTELLQEDVLIRYMVALKLGRDLDRAFVIRLAEVSDSSHTTDMRVDRPTVISSLTDTTIAVADARMASIWVSESKCLGEGEVLSNGLTRFTLEHCGQHLELDWNWNWFAARHAWMAQSPMVFHAHGIPLEGNLSKYNLIVPDTSKGTLSQSRTKRRRRQKCDPIYLFAHPSRASTFWSFQEDGHLPIPDDLCKHLGLPVKLSLECLQYTFPTQAYKAMQDYQILRGFDPNTADFAWHCEYNYPKFHPVQPYLAAATTSGQFEDLDDSDFVVIEHETTEDRYLEESLLLLLGEVPTDGVEAPVTTPVLAPAPLSSTFWSRFASPFS</sequence>
<organism evidence="1 2">
    <name type="scientific">Marasmius crinis-equi</name>
    <dbReference type="NCBI Taxonomy" id="585013"/>
    <lineage>
        <taxon>Eukaryota</taxon>
        <taxon>Fungi</taxon>
        <taxon>Dikarya</taxon>
        <taxon>Basidiomycota</taxon>
        <taxon>Agaricomycotina</taxon>
        <taxon>Agaricomycetes</taxon>
        <taxon>Agaricomycetidae</taxon>
        <taxon>Agaricales</taxon>
        <taxon>Marasmiineae</taxon>
        <taxon>Marasmiaceae</taxon>
        <taxon>Marasmius</taxon>
    </lineage>
</organism>
<protein>
    <submittedName>
        <fullName evidence="1">Uncharacterized protein</fullName>
    </submittedName>
</protein>
<proteinExistence type="predicted"/>
<comment type="caution">
    <text evidence="1">The sequence shown here is derived from an EMBL/GenBank/DDBJ whole genome shotgun (WGS) entry which is preliminary data.</text>
</comment>
<evidence type="ECO:0000313" key="2">
    <source>
        <dbReference type="Proteomes" id="UP001465976"/>
    </source>
</evidence>
<reference evidence="1 2" key="1">
    <citation type="submission" date="2024-02" db="EMBL/GenBank/DDBJ databases">
        <title>A draft genome for the cacao thread blight pathogen Marasmius crinis-equi.</title>
        <authorList>
            <person name="Cohen S.P."/>
            <person name="Baruah I.K."/>
            <person name="Amoako-Attah I."/>
            <person name="Bukari Y."/>
            <person name="Meinhardt L.W."/>
            <person name="Bailey B.A."/>
        </authorList>
    </citation>
    <scope>NUCLEOTIDE SEQUENCE [LARGE SCALE GENOMIC DNA]</scope>
    <source>
        <strain evidence="1 2">GH-76</strain>
    </source>
</reference>
<dbReference type="Proteomes" id="UP001465976">
    <property type="component" value="Unassembled WGS sequence"/>
</dbReference>
<dbReference type="EMBL" id="JBAHYK010000258">
    <property type="protein sequence ID" value="KAL0575962.1"/>
    <property type="molecule type" value="Genomic_DNA"/>
</dbReference>
<gene>
    <name evidence="1" type="ORF">V5O48_006016</name>
</gene>
<accession>A0ABR3FKR3</accession>